<feature type="region of interest" description="Disordered" evidence="1">
    <location>
        <begin position="1"/>
        <end position="28"/>
    </location>
</feature>
<dbReference type="Gene3D" id="1.25.40.10">
    <property type="entry name" value="Tetratricopeptide repeat domain"/>
    <property type="match status" value="1"/>
</dbReference>
<gene>
    <name evidence="2" type="ORF">SVIM_LOCUS450834</name>
</gene>
<dbReference type="InterPro" id="IPR011990">
    <property type="entry name" value="TPR-like_helical_dom_sf"/>
</dbReference>
<proteinExistence type="predicted"/>
<dbReference type="PANTHER" id="PTHR26312">
    <property type="entry name" value="TETRATRICOPEPTIDE REPEAT PROTEIN 5"/>
    <property type="match status" value="1"/>
</dbReference>
<dbReference type="EMBL" id="CAADRP010002074">
    <property type="protein sequence ID" value="VFU60727.1"/>
    <property type="molecule type" value="Genomic_DNA"/>
</dbReference>
<reference evidence="2" key="1">
    <citation type="submission" date="2019-03" db="EMBL/GenBank/DDBJ databases">
        <authorList>
            <person name="Mank J."/>
            <person name="Almeida P."/>
        </authorList>
    </citation>
    <scope>NUCLEOTIDE SEQUENCE</scope>
    <source>
        <strain evidence="2">78183</strain>
    </source>
</reference>
<evidence type="ECO:0000256" key="1">
    <source>
        <dbReference type="SAM" id="MobiDB-lite"/>
    </source>
</evidence>
<protein>
    <submittedName>
        <fullName evidence="2">Uncharacterized protein</fullName>
    </submittedName>
</protein>
<name>A0A6N2NH90_SALVM</name>
<accession>A0A6N2NH90</accession>
<organism evidence="2">
    <name type="scientific">Salix viminalis</name>
    <name type="common">Common osier</name>
    <name type="synonym">Basket willow</name>
    <dbReference type="NCBI Taxonomy" id="40686"/>
    <lineage>
        <taxon>Eukaryota</taxon>
        <taxon>Viridiplantae</taxon>
        <taxon>Streptophyta</taxon>
        <taxon>Embryophyta</taxon>
        <taxon>Tracheophyta</taxon>
        <taxon>Spermatophyta</taxon>
        <taxon>Magnoliopsida</taxon>
        <taxon>eudicotyledons</taxon>
        <taxon>Gunneridae</taxon>
        <taxon>Pentapetalae</taxon>
        <taxon>rosids</taxon>
        <taxon>fabids</taxon>
        <taxon>Malpighiales</taxon>
        <taxon>Salicaceae</taxon>
        <taxon>Saliceae</taxon>
        <taxon>Salix</taxon>
    </lineage>
</organism>
<dbReference type="PANTHER" id="PTHR26312:SF217">
    <property type="entry name" value="N-ACETYLGLUCOSAMINE TRANSFERASE, OGT PROTEIN, PUTATIVE-RELATED"/>
    <property type="match status" value="1"/>
</dbReference>
<dbReference type="SUPFAM" id="SSF48452">
    <property type="entry name" value="TPR-like"/>
    <property type="match status" value="1"/>
</dbReference>
<sequence>MLISSLSLSIFNQNEGPEDEERNEVDMGREDELMRTITIGENIESIGSGDFCFGEKSMGLIEEEGEDKEQGSDGIENFDMEEVKDPGSPLMYLASGLGIDDIDFSGDSGGGGYHSSFPNFEERCDAEEYYKRMIDEYPCHPSLLSSYAGFLQSRRDLKGAEEYYGRAILADPSDGEILSQYAKLMWELHHDHDKASSFFEQAVQATPSDSNVLAAYASFLWETEEIEEDNTSQFQIPNHYEGAAAAANA</sequence>
<dbReference type="Pfam" id="PF14559">
    <property type="entry name" value="TPR_19"/>
    <property type="match status" value="1"/>
</dbReference>
<feature type="compositionally biased region" description="Polar residues" evidence="1">
    <location>
        <begin position="1"/>
        <end position="15"/>
    </location>
</feature>
<dbReference type="AlphaFoldDB" id="A0A6N2NH90"/>
<evidence type="ECO:0000313" key="2">
    <source>
        <dbReference type="EMBL" id="VFU60727.1"/>
    </source>
</evidence>